<feature type="non-terminal residue" evidence="5">
    <location>
        <position position="295"/>
    </location>
</feature>
<dbReference type="GO" id="GO:0005886">
    <property type="term" value="C:plasma membrane"/>
    <property type="evidence" value="ECO:0007669"/>
    <property type="project" value="TreeGrafter"/>
</dbReference>
<dbReference type="EMBL" id="KL596890">
    <property type="protein sequence ID" value="KER22584.1"/>
    <property type="molecule type" value="Genomic_DNA"/>
</dbReference>
<dbReference type="PROSITE" id="PS50011">
    <property type="entry name" value="PROTEIN_KINASE_DOM"/>
    <property type="match status" value="1"/>
</dbReference>
<keyword evidence="2" id="KW-0067">ATP-binding</keyword>
<sequence length="295" mass="32813">MPSTYPTSASESPGSTSNPQAVEAGSEFSMIVSVTKLKRKGERGQPCRTSLDVPRASRAACSELRILQRFRHPGLPPLVGYAYDVHSGSPDIIVLQLFTPHYSIGCLRNFLATQDSCSKLDAVQRLRILHTIASTLSFLHNNKPDEVCHGNICSRCIMLTKSMEPILFDFTNAYSPSRSSERKESPNPEGYHYASHLQCSGLFRDIYSFGVLSLEVWLNEEPMPGYWTDNHGSPVVSPGVSLAERVICSIGTKQTYPLKVSPFIYWTAEMHRNVLELVSPCLDIKQQNTANCLEK</sequence>
<dbReference type="Pfam" id="PF07714">
    <property type="entry name" value="PK_Tyr_Ser-Thr"/>
    <property type="match status" value="1"/>
</dbReference>
<dbReference type="OrthoDB" id="4062651at2759"/>
<dbReference type="InterPro" id="IPR000719">
    <property type="entry name" value="Prot_kinase_dom"/>
</dbReference>
<dbReference type="AlphaFoldDB" id="A0A075A592"/>
<dbReference type="CTD" id="20328982"/>
<dbReference type="InterPro" id="IPR001245">
    <property type="entry name" value="Ser-Thr/Tyr_kinase_cat_dom"/>
</dbReference>
<evidence type="ECO:0000256" key="2">
    <source>
        <dbReference type="ARBA" id="ARBA00022840"/>
    </source>
</evidence>
<evidence type="ECO:0000259" key="4">
    <source>
        <dbReference type="PROSITE" id="PS50011"/>
    </source>
</evidence>
<feature type="compositionally biased region" description="Polar residues" evidence="3">
    <location>
        <begin position="1"/>
        <end position="20"/>
    </location>
</feature>
<feature type="domain" description="Protein kinase" evidence="4">
    <location>
        <begin position="1"/>
        <end position="295"/>
    </location>
</feature>
<name>A0A075A592_OPIVI</name>
<evidence type="ECO:0000256" key="1">
    <source>
        <dbReference type="ARBA" id="ARBA00022741"/>
    </source>
</evidence>
<feature type="region of interest" description="Disordered" evidence="3">
    <location>
        <begin position="1"/>
        <end position="23"/>
    </location>
</feature>
<gene>
    <name evidence="5" type="ORF">T265_14816</name>
</gene>
<reference evidence="5 6" key="1">
    <citation type="submission" date="2013-11" db="EMBL/GenBank/DDBJ databases">
        <title>Opisthorchis viverrini - life in the bile duct.</title>
        <authorList>
            <person name="Young N.D."/>
            <person name="Nagarajan N."/>
            <person name="Lin S.J."/>
            <person name="Korhonen P.K."/>
            <person name="Jex A.R."/>
            <person name="Hall R.S."/>
            <person name="Safavi-Hemami H."/>
            <person name="Kaewkong W."/>
            <person name="Bertrand D."/>
            <person name="Gao S."/>
            <person name="Seet Q."/>
            <person name="Wongkham S."/>
            <person name="Teh B.T."/>
            <person name="Wongkham C."/>
            <person name="Intapan P.M."/>
            <person name="Maleewong W."/>
            <person name="Yang X."/>
            <person name="Hu M."/>
            <person name="Wang Z."/>
            <person name="Hofmann A."/>
            <person name="Sternberg P.W."/>
            <person name="Tan P."/>
            <person name="Wang J."/>
            <person name="Gasser R.B."/>
        </authorList>
    </citation>
    <scope>NUCLEOTIDE SEQUENCE [LARGE SCALE GENOMIC DNA]</scope>
</reference>
<evidence type="ECO:0000313" key="5">
    <source>
        <dbReference type="EMBL" id="KER22584.1"/>
    </source>
</evidence>
<keyword evidence="6" id="KW-1185">Reference proteome</keyword>
<dbReference type="PANTHER" id="PTHR27001">
    <property type="entry name" value="OS01G0253100 PROTEIN"/>
    <property type="match status" value="1"/>
</dbReference>
<dbReference type="GeneID" id="20328982"/>
<dbReference type="Gene3D" id="1.10.510.10">
    <property type="entry name" value="Transferase(Phosphotransferase) domain 1"/>
    <property type="match status" value="1"/>
</dbReference>
<dbReference type="InterPro" id="IPR011009">
    <property type="entry name" value="Kinase-like_dom_sf"/>
</dbReference>
<protein>
    <recommendedName>
        <fullName evidence="4">Protein kinase domain-containing protein</fullName>
    </recommendedName>
</protein>
<keyword evidence="1" id="KW-0547">Nucleotide-binding</keyword>
<dbReference type="SUPFAM" id="SSF56112">
    <property type="entry name" value="Protein kinase-like (PK-like)"/>
    <property type="match status" value="1"/>
</dbReference>
<dbReference type="PANTHER" id="PTHR27001:SF931">
    <property type="entry name" value="OS11G0664100 PROTEIN"/>
    <property type="match status" value="1"/>
</dbReference>
<evidence type="ECO:0000256" key="3">
    <source>
        <dbReference type="SAM" id="MobiDB-lite"/>
    </source>
</evidence>
<proteinExistence type="predicted"/>
<dbReference type="RefSeq" id="XP_009173668.1">
    <property type="nucleotide sequence ID" value="XM_009175404.1"/>
</dbReference>
<accession>A0A075A592</accession>
<dbReference type="KEGG" id="ovi:T265_14816"/>
<evidence type="ECO:0000313" key="6">
    <source>
        <dbReference type="Proteomes" id="UP000054324"/>
    </source>
</evidence>
<dbReference type="Proteomes" id="UP000054324">
    <property type="component" value="Unassembled WGS sequence"/>
</dbReference>
<dbReference type="GO" id="GO:0004672">
    <property type="term" value="F:protein kinase activity"/>
    <property type="evidence" value="ECO:0007669"/>
    <property type="project" value="InterPro"/>
</dbReference>
<dbReference type="GO" id="GO:0005524">
    <property type="term" value="F:ATP binding"/>
    <property type="evidence" value="ECO:0007669"/>
    <property type="project" value="UniProtKB-KW"/>
</dbReference>
<organism evidence="5 6">
    <name type="scientific">Opisthorchis viverrini</name>
    <name type="common">Southeast Asian liver fluke</name>
    <dbReference type="NCBI Taxonomy" id="6198"/>
    <lineage>
        <taxon>Eukaryota</taxon>
        <taxon>Metazoa</taxon>
        <taxon>Spiralia</taxon>
        <taxon>Lophotrochozoa</taxon>
        <taxon>Platyhelminthes</taxon>
        <taxon>Trematoda</taxon>
        <taxon>Digenea</taxon>
        <taxon>Opisthorchiida</taxon>
        <taxon>Opisthorchiata</taxon>
        <taxon>Opisthorchiidae</taxon>
        <taxon>Opisthorchis</taxon>
    </lineage>
</organism>